<protein>
    <submittedName>
        <fullName evidence="1">Uncharacterized protein</fullName>
    </submittedName>
</protein>
<reference evidence="1 2" key="1">
    <citation type="submission" date="2018-12" db="EMBL/GenBank/DDBJ databases">
        <authorList>
            <person name="Feng G."/>
            <person name="Zhu H."/>
        </authorList>
    </citation>
    <scope>NUCLEOTIDE SEQUENCE [LARGE SCALE GENOMIC DNA]</scope>
    <source>
        <strain evidence="1 2">9PBR-2</strain>
    </source>
</reference>
<dbReference type="OrthoDB" id="886007at2"/>
<name>A0A428JQC6_9BACT</name>
<dbReference type="RefSeq" id="WP_125428246.1">
    <property type="nucleotide sequence ID" value="NZ_RWIS01000003.1"/>
</dbReference>
<sequence length="146" mass="17471">MQLTPTQEKQFFQQTARPYSRYTPSYFYSLQENTPNRQEITVLTYDGEYMSTLWRLVYDARHRLISRQRVAGYGADGEQQTSITGLFETPARFRQTVLDKWSTEDSTLTRYEVDSTVTHYAVAQEKFRQLRQRTYKRQYTRPLNPE</sequence>
<dbReference type="EMBL" id="RWIS01000003">
    <property type="protein sequence ID" value="RSK35518.1"/>
    <property type="molecule type" value="Genomic_DNA"/>
</dbReference>
<dbReference type="AlphaFoldDB" id="A0A428JQC6"/>
<dbReference type="Proteomes" id="UP000280066">
    <property type="component" value="Unassembled WGS sequence"/>
</dbReference>
<comment type="caution">
    <text evidence="1">The sequence shown here is derived from an EMBL/GenBank/DDBJ whole genome shotgun (WGS) entry which is preliminary data.</text>
</comment>
<evidence type="ECO:0000313" key="2">
    <source>
        <dbReference type="Proteomes" id="UP000280066"/>
    </source>
</evidence>
<gene>
    <name evidence="1" type="ORF">EI290_07415</name>
</gene>
<proteinExistence type="predicted"/>
<keyword evidence="2" id="KW-1185">Reference proteome</keyword>
<evidence type="ECO:0000313" key="1">
    <source>
        <dbReference type="EMBL" id="RSK35518.1"/>
    </source>
</evidence>
<accession>A0A428JQC6</accession>
<organism evidence="1 2">
    <name type="scientific">Hymenobacter metallilatus</name>
    <dbReference type="NCBI Taxonomy" id="2493666"/>
    <lineage>
        <taxon>Bacteria</taxon>
        <taxon>Pseudomonadati</taxon>
        <taxon>Bacteroidota</taxon>
        <taxon>Cytophagia</taxon>
        <taxon>Cytophagales</taxon>
        <taxon>Hymenobacteraceae</taxon>
        <taxon>Hymenobacter</taxon>
    </lineage>
</organism>